<dbReference type="PANTHER" id="PTHR11439">
    <property type="entry name" value="GAG-POL-RELATED RETROTRANSPOSON"/>
    <property type="match status" value="1"/>
</dbReference>
<evidence type="ECO:0000313" key="2">
    <source>
        <dbReference type="Proteomes" id="UP001454036"/>
    </source>
</evidence>
<proteinExistence type="predicted"/>
<protein>
    <submittedName>
        <fullName evidence="1">Uncharacterized protein</fullName>
    </submittedName>
</protein>
<organism evidence="1 2">
    <name type="scientific">Lithospermum erythrorhizon</name>
    <name type="common">Purple gromwell</name>
    <name type="synonym">Lithospermum officinale var. erythrorhizon</name>
    <dbReference type="NCBI Taxonomy" id="34254"/>
    <lineage>
        <taxon>Eukaryota</taxon>
        <taxon>Viridiplantae</taxon>
        <taxon>Streptophyta</taxon>
        <taxon>Embryophyta</taxon>
        <taxon>Tracheophyta</taxon>
        <taxon>Spermatophyta</taxon>
        <taxon>Magnoliopsida</taxon>
        <taxon>eudicotyledons</taxon>
        <taxon>Gunneridae</taxon>
        <taxon>Pentapetalae</taxon>
        <taxon>asterids</taxon>
        <taxon>lamiids</taxon>
        <taxon>Boraginales</taxon>
        <taxon>Boraginaceae</taxon>
        <taxon>Boraginoideae</taxon>
        <taxon>Lithospermeae</taxon>
        <taxon>Lithospermum</taxon>
    </lineage>
</organism>
<accession>A0AAV3QK75</accession>
<dbReference type="PANTHER" id="PTHR11439:SF470">
    <property type="entry name" value="CYSTEINE-RICH RLK (RECEPTOR-LIKE PROTEIN KINASE) 8"/>
    <property type="match status" value="1"/>
</dbReference>
<gene>
    <name evidence="1" type="ORF">LIER_39522</name>
</gene>
<dbReference type="EMBL" id="BAABME010021362">
    <property type="protein sequence ID" value="GAA0163085.1"/>
    <property type="molecule type" value="Genomic_DNA"/>
</dbReference>
<dbReference type="CDD" id="cd09272">
    <property type="entry name" value="RNase_HI_RT_Ty1"/>
    <property type="match status" value="1"/>
</dbReference>
<dbReference type="AlphaFoldDB" id="A0AAV3QK75"/>
<reference evidence="1 2" key="1">
    <citation type="submission" date="2024-01" db="EMBL/GenBank/DDBJ databases">
        <title>The complete chloroplast genome sequence of Lithospermum erythrorhizon: insights into the phylogenetic relationship among Boraginaceae species and the maternal lineages of purple gromwells.</title>
        <authorList>
            <person name="Okada T."/>
            <person name="Watanabe K."/>
        </authorList>
    </citation>
    <scope>NUCLEOTIDE SEQUENCE [LARGE SCALE GENOMIC DNA]</scope>
</reference>
<comment type="caution">
    <text evidence="1">The sequence shown here is derived from an EMBL/GenBank/DDBJ whole genome shotgun (WGS) entry which is preliminary data.</text>
</comment>
<keyword evidence="2" id="KW-1185">Reference proteome</keyword>
<sequence>MWMILIVGPSLQHIEEVKTFLHDKFTIKNIGEVKYFIPRFTSGTVLTQTKYATDIVNDLEIEECSAVATPLPVDWQAHDLNSPILEDPSKYRRLVGRLLSYIFKDLQIPLPRPIQVWCDNQSVRHITENPVFHERKKHIEIDCHLVRDYYKQGFIKPVHVCNKGLLTDVFTKSLSANVLFPLLFKMSFRSTAAS</sequence>
<evidence type="ECO:0000313" key="1">
    <source>
        <dbReference type="EMBL" id="GAA0163085.1"/>
    </source>
</evidence>
<dbReference type="Proteomes" id="UP001454036">
    <property type="component" value="Unassembled WGS sequence"/>
</dbReference>
<name>A0AAV3QK75_LITER</name>